<keyword evidence="2" id="KW-0732">Signal</keyword>
<dbReference type="Proteomes" id="UP000320390">
    <property type="component" value="Chromosome"/>
</dbReference>
<evidence type="ECO:0000256" key="4">
    <source>
        <dbReference type="ARBA" id="ARBA00023139"/>
    </source>
</evidence>
<name>A0A518EKW6_9BACT</name>
<dbReference type="Pfam" id="PF03783">
    <property type="entry name" value="CsgG"/>
    <property type="match status" value="1"/>
</dbReference>
<dbReference type="GO" id="GO:0030288">
    <property type="term" value="C:outer membrane-bounded periplasmic space"/>
    <property type="evidence" value="ECO:0007669"/>
    <property type="project" value="InterPro"/>
</dbReference>
<keyword evidence="1" id="KW-1003">Cell membrane</keyword>
<evidence type="ECO:0000313" key="6">
    <source>
        <dbReference type="EMBL" id="QDV04681.1"/>
    </source>
</evidence>
<gene>
    <name evidence="6" type="ORF">Poly30_01740</name>
</gene>
<dbReference type="EMBL" id="CP036434">
    <property type="protein sequence ID" value="QDV04681.1"/>
    <property type="molecule type" value="Genomic_DNA"/>
</dbReference>
<keyword evidence="5 6" id="KW-0449">Lipoprotein</keyword>
<dbReference type="SUPFAM" id="SSF52964">
    <property type="entry name" value="TolB, N-terminal domain"/>
    <property type="match status" value="1"/>
</dbReference>
<accession>A0A518EKW6</accession>
<keyword evidence="7" id="KW-1185">Reference proteome</keyword>
<dbReference type="Gene3D" id="3.40.50.10610">
    <property type="entry name" value="ABC-type transport auxiliary lipoprotein component"/>
    <property type="match status" value="1"/>
</dbReference>
<evidence type="ECO:0000256" key="3">
    <source>
        <dbReference type="ARBA" id="ARBA00023136"/>
    </source>
</evidence>
<organism evidence="6 7">
    <name type="scientific">Saltatorellus ferox</name>
    <dbReference type="NCBI Taxonomy" id="2528018"/>
    <lineage>
        <taxon>Bacteria</taxon>
        <taxon>Pseudomonadati</taxon>
        <taxon>Planctomycetota</taxon>
        <taxon>Planctomycetia</taxon>
        <taxon>Planctomycetia incertae sedis</taxon>
        <taxon>Saltatorellus</taxon>
    </lineage>
</organism>
<dbReference type="PANTHER" id="PTHR41164:SF1">
    <property type="entry name" value="CURLI PRODUCTION ASSEMBLY_TRANSPORT COMPONENT CSGG"/>
    <property type="match status" value="1"/>
</dbReference>
<evidence type="ECO:0000256" key="5">
    <source>
        <dbReference type="ARBA" id="ARBA00023288"/>
    </source>
</evidence>
<sequence length="228" mass="24550">MSRPIVRLALPAVVVLLAAGCRGTESSRVLETQTVESYGTSYSGPRAALSVGKFNNASPYMRGIFSDGQDRLGNQARTILKTHLSQTNRFDLLDRENLEAMNQEAGFSGQELQIAGANLLVTGQVTEFGRKSVGDKQLFGVLGRGKTQTAYSKVSLNVVDARTSRIVHSVQGAGEYALSDREVLGFGSDAGYDSTLNGKVLNLAVTDAVNKLVRSIEMGEWDPSESMR</sequence>
<dbReference type="PANTHER" id="PTHR41164">
    <property type="entry name" value="CURLI PRODUCTION ASSEMBLY/TRANSPORT COMPONENT CSGG"/>
    <property type="match status" value="1"/>
</dbReference>
<evidence type="ECO:0000313" key="7">
    <source>
        <dbReference type="Proteomes" id="UP000320390"/>
    </source>
</evidence>
<dbReference type="OrthoDB" id="9793163at2"/>
<dbReference type="AlphaFoldDB" id="A0A518EKW6"/>
<dbReference type="InterPro" id="IPR005534">
    <property type="entry name" value="Curli_assmbl/transp-comp_CsgG"/>
</dbReference>
<protein>
    <submittedName>
        <fullName evidence="6">Lipoprotein</fullName>
    </submittedName>
</protein>
<reference evidence="6 7" key="1">
    <citation type="submission" date="2019-02" db="EMBL/GenBank/DDBJ databases">
        <title>Deep-cultivation of Planctomycetes and their phenomic and genomic characterization uncovers novel biology.</title>
        <authorList>
            <person name="Wiegand S."/>
            <person name="Jogler M."/>
            <person name="Boedeker C."/>
            <person name="Pinto D."/>
            <person name="Vollmers J."/>
            <person name="Rivas-Marin E."/>
            <person name="Kohn T."/>
            <person name="Peeters S.H."/>
            <person name="Heuer A."/>
            <person name="Rast P."/>
            <person name="Oberbeckmann S."/>
            <person name="Bunk B."/>
            <person name="Jeske O."/>
            <person name="Meyerdierks A."/>
            <person name="Storesund J.E."/>
            <person name="Kallscheuer N."/>
            <person name="Luecker S."/>
            <person name="Lage O.M."/>
            <person name="Pohl T."/>
            <person name="Merkel B.J."/>
            <person name="Hornburger P."/>
            <person name="Mueller R.-W."/>
            <person name="Bruemmer F."/>
            <person name="Labrenz M."/>
            <person name="Spormann A.M."/>
            <person name="Op den Camp H."/>
            <person name="Overmann J."/>
            <person name="Amann R."/>
            <person name="Jetten M.S.M."/>
            <person name="Mascher T."/>
            <person name="Medema M.H."/>
            <person name="Devos D.P."/>
            <person name="Kaster A.-K."/>
            <person name="Ovreas L."/>
            <person name="Rohde M."/>
            <person name="Galperin M.Y."/>
            <person name="Jogler C."/>
        </authorList>
    </citation>
    <scope>NUCLEOTIDE SEQUENCE [LARGE SCALE GENOMIC DNA]</scope>
    <source>
        <strain evidence="6 7">Poly30</strain>
    </source>
</reference>
<dbReference type="RefSeq" id="WP_145194132.1">
    <property type="nucleotide sequence ID" value="NZ_CP036434.1"/>
</dbReference>
<keyword evidence="4" id="KW-0564">Palmitate</keyword>
<dbReference type="PROSITE" id="PS51257">
    <property type="entry name" value="PROKAR_LIPOPROTEIN"/>
    <property type="match status" value="1"/>
</dbReference>
<keyword evidence="3" id="KW-0472">Membrane</keyword>
<evidence type="ECO:0000256" key="2">
    <source>
        <dbReference type="ARBA" id="ARBA00022729"/>
    </source>
</evidence>
<proteinExistence type="predicted"/>
<evidence type="ECO:0000256" key="1">
    <source>
        <dbReference type="ARBA" id="ARBA00022475"/>
    </source>
</evidence>